<dbReference type="EMBL" id="JAAGMS010000322">
    <property type="protein sequence ID" value="NEC02076.1"/>
    <property type="molecule type" value="Genomic_DNA"/>
</dbReference>
<keyword evidence="1" id="KW-0678">Repressor</keyword>
<organism evidence="7 8">
    <name type="scientific">Streptomyces anulatus</name>
    <name type="common">Streptomyces chrysomallus</name>
    <dbReference type="NCBI Taxonomy" id="1892"/>
    <lineage>
        <taxon>Bacteria</taxon>
        <taxon>Bacillati</taxon>
        <taxon>Actinomycetota</taxon>
        <taxon>Actinomycetes</taxon>
        <taxon>Kitasatosporales</taxon>
        <taxon>Streptomycetaceae</taxon>
        <taxon>Streptomyces</taxon>
    </lineage>
</organism>
<dbReference type="PROSITE" id="PS50937">
    <property type="entry name" value="HTH_MERR_2"/>
    <property type="match status" value="1"/>
</dbReference>
<name>A0A7K3RJ93_STRAQ</name>
<sequence length="274" mass="29136">MRIGELSRRSGVPVPTIKYYLREGLLSAGELTSPNQAHYSTGHERRLRLIRALLDVGGLSLAAIGEVLEAMDDPEQPVHKVLGVAADGVTPAGEEGAGPELEDAREEVAELLRRRDWQADERSPAAESLAGVLSALRRAGHGGYIDLLDVYADAAEPVARADLDYVQRRVAREDLVESVVVGTVLGEAMFGALRRLAHIDVSFRRFESPQYLSGPVEREGSGAEDGGEDGDERGDERERGGEERKGGAGADTGADAGTDAHAHAGDPEVGTPEA</sequence>
<keyword evidence="3" id="KW-0238">DNA-binding</keyword>
<evidence type="ECO:0000256" key="5">
    <source>
        <dbReference type="SAM" id="MobiDB-lite"/>
    </source>
</evidence>
<feature type="compositionally biased region" description="Basic and acidic residues" evidence="5">
    <location>
        <begin position="234"/>
        <end position="246"/>
    </location>
</feature>
<dbReference type="InterPro" id="IPR047057">
    <property type="entry name" value="MerR_fam"/>
</dbReference>
<evidence type="ECO:0000256" key="2">
    <source>
        <dbReference type="ARBA" id="ARBA00023015"/>
    </source>
</evidence>
<dbReference type="PRINTS" id="PR00040">
    <property type="entry name" value="HTHMERR"/>
</dbReference>
<feature type="region of interest" description="Disordered" evidence="5">
    <location>
        <begin position="212"/>
        <end position="274"/>
    </location>
</feature>
<accession>A0A7K3RJ93</accession>
<evidence type="ECO:0000313" key="7">
    <source>
        <dbReference type="EMBL" id="NEC02076.1"/>
    </source>
</evidence>
<proteinExistence type="predicted"/>
<dbReference type="Pfam" id="PF13411">
    <property type="entry name" value="MerR_1"/>
    <property type="match status" value="1"/>
</dbReference>
<reference evidence="7 8" key="1">
    <citation type="submission" date="2020-01" db="EMBL/GenBank/DDBJ databases">
        <title>Insect and environment-associated Actinomycetes.</title>
        <authorList>
            <person name="Currrie C."/>
            <person name="Chevrette M."/>
            <person name="Carlson C."/>
            <person name="Stubbendieck R."/>
            <person name="Wendt-Pienkowski E."/>
        </authorList>
    </citation>
    <scope>NUCLEOTIDE SEQUENCE [LARGE SCALE GENOMIC DNA]</scope>
    <source>
        <strain evidence="7 8">SID7903</strain>
    </source>
</reference>
<dbReference type="PANTHER" id="PTHR30204:SF69">
    <property type="entry name" value="MERR-FAMILY TRANSCRIPTIONAL REGULATOR"/>
    <property type="match status" value="1"/>
</dbReference>
<evidence type="ECO:0000256" key="1">
    <source>
        <dbReference type="ARBA" id="ARBA00022491"/>
    </source>
</evidence>
<dbReference type="InterPro" id="IPR000551">
    <property type="entry name" value="MerR-type_HTH_dom"/>
</dbReference>
<dbReference type="Proteomes" id="UP000470951">
    <property type="component" value="Unassembled WGS sequence"/>
</dbReference>
<protein>
    <submittedName>
        <fullName evidence="7">MerR family transcriptional regulator</fullName>
    </submittedName>
</protein>
<keyword evidence="2" id="KW-0805">Transcription regulation</keyword>
<gene>
    <name evidence="7" type="ORF">G3I58_29500</name>
</gene>
<feature type="domain" description="HTH merR-type" evidence="6">
    <location>
        <begin position="1"/>
        <end position="70"/>
    </location>
</feature>
<comment type="caution">
    <text evidence="7">The sequence shown here is derived from an EMBL/GenBank/DDBJ whole genome shotgun (WGS) entry which is preliminary data.</text>
</comment>
<evidence type="ECO:0000313" key="8">
    <source>
        <dbReference type="Proteomes" id="UP000470951"/>
    </source>
</evidence>
<dbReference type="GO" id="GO:0003700">
    <property type="term" value="F:DNA-binding transcription factor activity"/>
    <property type="evidence" value="ECO:0007669"/>
    <property type="project" value="InterPro"/>
</dbReference>
<dbReference type="SUPFAM" id="SSF46955">
    <property type="entry name" value="Putative DNA-binding domain"/>
    <property type="match status" value="1"/>
</dbReference>
<dbReference type="InterPro" id="IPR009061">
    <property type="entry name" value="DNA-bd_dom_put_sf"/>
</dbReference>
<dbReference type="PANTHER" id="PTHR30204">
    <property type="entry name" value="REDOX-CYCLING DRUG-SENSING TRANSCRIPTIONAL ACTIVATOR SOXR"/>
    <property type="match status" value="1"/>
</dbReference>
<dbReference type="Gene3D" id="1.10.1660.10">
    <property type="match status" value="1"/>
</dbReference>
<evidence type="ECO:0000256" key="3">
    <source>
        <dbReference type="ARBA" id="ARBA00023125"/>
    </source>
</evidence>
<evidence type="ECO:0000256" key="4">
    <source>
        <dbReference type="ARBA" id="ARBA00023163"/>
    </source>
</evidence>
<keyword evidence="4" id="KW-0804">Transcription</keyword>
<evidence type="ECO:0000259" key="6">
    <source>
        <dbReference type="PROSITE" id="PS50937"/>
    </source>
</evidence>
<dbReference type="AlphaFoldDB" id="A0A7K3RJ93"/>
<dbReference type="GO" id="GO:0003677">
    <property type="term" value="F:DNA binding"/>
    <property type="evidence" value="ECO:0007669"/>
    <property type="project" value="UniProtKB-KW"/>
</dbReference>
<dbReference type="SMART" id="SM00422">
    <property type="entry name" value="HTH_MERR"/>
    <property type="match status" value="1"/>
</dbReference>